<evidence type="ECO:0000256" key="1">
    <source>
        <dbReference type="SAM" id="MobiDB-lite"/>
    </source>
</evidence>
<dbReference type="HOGENOM" id="CLU_501559_0_0_1"/>
<feature type="domain" description="AAA+ ATPase" evidence="2">
    <location>
        <begin position="106"/>
        <end position="217"/>
    </location>
</feature>
<name>W9HI91_FUSOX</name>
<proteinExistence type="predicted"/>
<feature type="compositionally biased region" description="Low complexity" evidence="1">
    <location>
        <begin position="381"/>
        <end position="396"/>
    </location>
</feature>
<sequence length="543" mass="61499">MAGLELLGDSNDIIFFLSGDSDAGHQYDSSDSIEVARRRRHRQQKMNQTCLPQCCSKEKIHDDVFVEHNRNSEFVHSQFRETDLSEDKASAYDETDEVDIVRVKCKGLILLLHGAPGVGKTTTAGDLGSTADAIESRLEKNFVLASRWGCILLIDEADVFLEVRQTENFDRNSLVAGKFGVQRSITYAGILFLTTNRVGTFDEAFTSRIHISLYYPPLSQASTLAVVKVNLTRIQARFEKKKERREVELELNKLSVNEFILDYFSENKDARWNGRQIRNACQTALALAEFESQKLANPDSSGGRNVMEIAAMSRKMAYLAFMKYLREVHGVIAAQQAKNFRLRHDRWGLGESASLLASRQRVYAAESKSNYGQRYEAKPSGRQGQQTRGQRYQQEQYVDDEGLAYEYRYADGYHGNQDDQGLMHDDDGGRDFENRPSFDEEDDYDEGYEERPPARGKQPAQNYDEDNEYYPDGQQQAAKYRPGLSQAEPRERYPARGGGRGRSSGPSQQTSRRGGRVPKTRVVPGAYRKVPPVFCTTSPDITD</sequence>
<protein>
    <recommendedName>
        <fullName evidence="2">AAA+ ATPase domain-containing protein</fullName>
    </recommendedName>
</protein>
<dbReference type="InterPro" id="IPR056599">
    <property type="entry name" value="AAA_lid_fung"/>
</dbReference>
<dbReference type="PANTHER" id="PTHR46411">
    <property type="entry name" value="FAMILY ATPASE, PUTATIVE-RELATED"/>
    <property type="match status" value="1"/>
</dbReference>
<evidence type="ECO:0000259" key="2">
    <source>
        <dbReference type="SMART" id="SM00382"/>
    </source>
</evidence>
<dbReference type="InterPro" id="IPR027417">
    <property type="entry name" value="P-loop_NTPase"/>
</dbReference>
<dbReference type="SMART" id="SM00382">
    <property type="entry name" value="AAA"/>
    <property type="match status" value="1"/>
</dbReference>
<dbReference type="OrthoDB" id="10042665at2759"/>
<evidence type="ECO:0000313" key="4">
    <source>
        <dbReference type="Proteomes" id="UP000030753"/>
    </source>
</evidence>
<dbReference type="InterPro" id="IPR003959">
    <property type="entry name" value="ATPase_AAA_core"/>
</dbReference>
<dbReference type="Gene3D" id="3.40.50.300">
    <property type="entry name" value="P-loop containing nucleotide triphosphate hydrolases"/>
    <property type="match status" value="1"/>
</dbReference>
<evidence type="ECO:0000313" key="3">
    <source>
        <dbReference type="EMBL" id="EWY80684.1"/>
    </source>
</evidence>
<reference evidence="3 4" key="1">
    <citation type="submission" date="2011-06" db="EMBL/GenBank/DDBJ databases">
        <title>The Genome Sequence of Fusarium oxysporum FOSC 3-a.</title>
        <authorList>
            <consortium name="The Broad Institute Genome Sequencing Platform"/>
            <person name="Ma L.-J."/>
            <person name="Gale L.R."/>
            <person name="Schwartz D.C."/>
            <person name="Zhou S."/>
            <person name="Corby-Kistler H."/>
            <person name="Young S.K."/>
            <person name="Zeng Q."/>
            <person name="Gargeya S."/>
            <person name="Fitzgerald M."/>
            <person name="Haas B."/>
            <person name="Abouelleil A."/>
            <person name="Alvarado L."/>
            <person name="Arachchi H.M."/>
            <person name="Berlin A."/>
            <person name="Brown A."/>
            <person name="Chapman S.B."/>
            <person name="Chen Z."/>
            <person name="Dunbar C."/>
            <person name="Freedman E."/>
            <person name="Gearin G."/>
            <person name="Gellesch M."/>
            <person name="Goldberg J."/>
            <person name="Griggs A."/>
            <person name="Gujja S."/>
            <person name="Heiman D."/>
            <person name="Howarth C."/>
            <person name="Larson L."/>
            <person name="Lui A."/>
            <person name="MacDonald P.J.P."/>
            <person name="Mehta T."/>
            <person name="Montmayeur A."/>
            <person name="Murphy C."/>
            <person name="Neiman D."/>
            <person name="Pearson M."/>
            <person name="Priest M."/>
            <person name="Roberts A."/>
            <person name="Saif S."/>
            <person name="Shea T."/>
            <person name="Shenoy N."/>
            <person name="Sisk P."/>
            <person name="Stolte C."/>
            <person name="Sykes S."/>
            <person name="Wortman J."/>
            <person name="Nusbaum C."/>
            <person name="Birren B."/>
        </authorList>
    </citation>
    <scope>NUCLEOTIDE SEQUENCE [LARGE SCALE GENOMIC DNA]</scope>
    <source>
        <strain evidence="4">FOSC 3-a</strain>
    </source>
</reference>
<feature type="region of interest" description="Disordered" evidence="1">
    <location>
        <begin position="412"/>
        <end position="543"/>
    </location>
</feature>
<dbReference type="InterPro" id="IPR003593">
    <property type="entry name" value="AAA+_ATPase"/>
</dbReference>
<feature type="compositionally biased region" description="Low complexity" evidence="1">
    <location>
        <begin position="503"/>
        <end position="512"/>
    </location>
</feature>
<feature type="compositionally biased region" description="Basic and acidic residues" evidence="1">
    <location>
        <begin position="421"/>
        <end position="438"/>
    </location>
</feature>
<feature type="region of interest" description="Disordered" evidence="1">
    <location>
        <begin position="367"/>
        <end position="396"/>
    </location>
</feature>
<accession>W9HI91</accession>
<feature type="compositionally biased region" description="Acidic residues" evidence="1">
    <location>
        <begin position="439"/>
        <end position="448"/>
    </location>
</feature>
<dbReference type="GO" id="GO:0016887">
    <property type="term" value="F:ATP hydrolysis activity"/>
    <property type="evidence" value="ECO:0007669"/>
    <property type="project" value="InterPro"/>
</dbReference>
<dbReference type="EMBL" id="JH717850">
    <property type="protein sequence ID" value="EWY80684.1"/>
    <property type="molecule type" value="Genomic_DNA"/>
</dbReference>
<dbReference type="PANTHER" id="PTHR46411:SF2">
    <property type="entry name" value="AAA+ ATPASE DOMAIN-CONTAINING PROTEIN"/>
    <property type="match status" value="1"/>
</dbReference>
<dbReference type="Pfam" id="PF00004">
    <property type="entry name" value="AAA"/>
    <property type="match status" value="1"/>
</dbReference>
<dbReference type="AlphaFoldDB" id="W9HI91"/>
<dbReference type="Proteomes" id="UP000030753">
    <property type="component" value="Unassembled WGS sequence"/>
</dbReference>
<dbReference type="Pfam" id="PF23232">
    <property type="entry name" value="AAA_lid_13"/>
    <property type="match status" value="1"/>
</dbReference>
<dbReference type="GO" id="GO:0005524">
    <property type="term" value="F:ATP binding"/>
    <property type="evidence" value="ECO:0007669"/>
    <property type="project" value="InterPro"/>
</dbReference>
<dbReference type="SUPFAM" id="SSF52540">
    <property type="entry name" value="P-loop containing nucleoside triphosphate hydrolases"/>
    <property type="match status" value="1"/>
</dbReference>
<organism evidence="3 4">
    <name type="scientific">Fusarium oxysporum NRRL 32931</name>
    <dbReference type="NCBI Taxonomy" id="660029"/>
    <lineage>
        <taxon>Eukaryota</taxon>
        <taxon>Fungi</taxon>
        <taxon>Dikarya</taxon>
        <taxon>Ascomycota</taxon>
        <taxon>Pezizomycotina</taxon>
        <taxon>Sordariomycetes</taxon>
        <taxon>Hypocreomycetidae</taxon>
        <taxon>Hypocreales</taxon>
        <taxon>Nectriaceae</taxon>
        <taxon>Fusarium</taxon>
        <taxon>Fusarium oxysporum species complex</taxon>
    </lineage>
</organism>
<gene>
    <name evidence="3" type="ORF">FOYG_16613</name>
</gene>